<keyword evidence="5" id="KW-1185">Reference proteome</keyword>
<keyword evidence="1" id="KW-0343">GTPase activation</keyword>
<evidence type="ECO:0000256" key="2">
    <source>
        <dbReference type="ARBA" id="ARBA00022614"/>
    </source>
</evidence>
<dbReference type="InterPro" id="IPR001611">
    <property type="entry name" value="Leu-rich_rpt"/>
</dbReference>
<keyword evidence="2" id="KW-0433">Leucine-rich repeat</keyword>
<dbReference type="SUPFAM" id="SSF52047">
    <property type="entry name" value="RNI-like"/>
    <property type="match status" value="1"/>
</dbReference>
<accession>T0R5P3</accession>
<dbReference type="RefSeq" id="XP_008619197.1">
    <property type="nucleotide sequence ID" value="XM_008620975.1"/>
</dbReference>
<evidence type="ECO:0000313" key="5">
    <source>
        <dbReference type="Proteomes" id="UP000030762"/>
    </source>
</evidence>
<dbReference type="GO" id="GO:0006913">
    <property type="term" value="P:nucleocytoplasmic transport"/>
    <property type="evidence" value="ECO:0007669"/>
    <property type="project" value="TreeGrafter"/>
</dbReference>
<dbReference type="GO" id="GO:0005829">
    <property type="term" value="C:cytosol"/>
    <property type="evidence" value="ECO:0007669"/>
    <property type="project" value="TreeGrafter"/>
</dbReference>
<protein>
    <submittedName>
        <fullName evidence="4">Uncharacterized protein</fullName>
    </submittedName>
</protein>
<keyword evidence="3" id="KW-0677">Repeat</keyword>
<evidence type="ECO:0000256" key="3">
    <source>
        <dbReference type="ARBA" id="ARBA00022737"/>
    </source>
</evidence>
<dbReference type="STRING" id="1156394.T0R5P3"/>
<dbReference type="OrthoDB" id="63324at2759"/>
<dbReference type="Gene3D" id="3.80.10.10">
    <property type="entry name" value="Ribonuclease Inhibitor"/>
    <property type="match status" value="1"/>
</dbReference>
<reference evidence="4 5" key="1">
    <citation type="submission" date="2012-04" db="EMBL/GenBank/DDBJ databases">
        <title>The Genome Sequence of Saprolegnia declina VS20.</title>
        <authorList>
            <consortium name="The Broad Institute Genome Sequencing Platform"/>
            <person name="Russ C."/>
            <person name="Nusbaum C."/>
            <person name="Tyler B."/>
            <person name="van West P."/>
            <person name="Dieguez-Uribeondo J."/>
            <person name="de Bruijn I."/>
            <person name="Tripathy S."/>
            <person name="Jiang R."/>
            <person name="Young S.K."/>
            <person name="Zeng Q."/>
            <person name="Gargeya S."/>
            <person name="Fitzgerald M."/>
            <person name="Haas B."/>
            <person name="Abouelleil A."/>
            <person name="Alvarado L."/>
            <person name="Arachchi H.M."/>
            <person name="Berlin A."/>
            <person name="Chapman S.B."/>
            <person name="Goldberg J."/>
            <person name="Griggs A."/>
            <person name="Gujja S."/>
            <person name="Hansen M."/>
            <person name="Howarth C."/>
            <person name="Imamovic A."/>
            <person name="Larimer J."/>
            <person name="McCowen C."/>
            <person name="Montmayeur A."/>
            <person name="Murphy C."/>
            <person name="Neiman D."/>
            <person name="Pearson M."/>
            <person name="Priest M."/>
            <person name="Roberts A."/>
            <person name="Saif S."/>
            <person name="Shea T."/>
            <person name="Sisk P."/>
            <person name="Sykes S."/>
            <person name="Wortman J."/>
            <person name="Nusbaum C."/>
            <person name="Birren B."/>
        </authorList>
    </citation>
    <scope>NUCLEOTIDE SEQUENCE [LARGE SCALE GENOMIC DNA]</scope>
    <source>
        <strain evidence="4 5">VS20</strain>
    </source>
</reference>
<dbReference type="InParanoid" id="T0R5P3"/>
<dbReference type="GeneID" id="19955547"/>
<dbReference type="EMBL" id="JH767209">
    <property type="protein sequence ID" value="EQC27378.1"/>
    <property type="molecule type" value="Genomic_DNA"/>
</dbReference>
<evidence type="ECO:0000256" key="1">
    <source>
        <dbReference type="ARBA" id="ARBA00022468"/>
    </source>
</evidence>
<name>T0R5P3_SAPDV</name>
<dbReference type="OMA" id="YLCAFEN"/>
<dbReference type="InterPro" id="IPR027038">
    <property type="entry name" value="RanGap"/>
</dbReference>
<dbReference type="PANTHER" id="PTHR24113">
    <property type="entry name" value="RAN GTPASE-ACTIVATING PROTEIN 1"/>
    <property type="match status" value="1"/>
</dbReference>
<gene>
    <name evidence="4" type="ORF">SDRG_14820</name>
</gene>
<dbReference type="GO" id="GO:0005634">
    <property type="term" value="C:nucleus"/>
    <property type="evidence" value="ECO:0007669"/>
    <property type="project" value="TreeGrafter"/>
</dbReference>
<dbReference type="GO" id="GO:0031267">
    <property type="term" value="F:small GTPase binding"/>
    <property type="evidence" value="ECO:0007669"/>
    <property type="project" value="TreeGrafter"/>
</dbReference>
<dbReference type="InterPro" id="IPR032675">
    <property type="entry name" value="LRR_dom_sf"/>
</dbReference>
<sequence length="507" mass="55753">MLPELIELIAVYIAQPYDLLRYLDAVENGLRLPFRSLRALLSASLRSPGLRLWPALVLPLSSHDASLRQYASDCIELFSIVRVRSLEAHGITSLLRPATLLSLGPLTTPDEVRAVCMAPWRARLVALELHLWDRLLAHDVWTPTSLALLGACVRSQPQLASLRLRWQLDQSHDAFQHVLSDVLDLGRSLSHLALSFNEASKVVWNEALATRLGSWLCTSRVTSLALDGLRFDSMHAATRLVASLHGAPLLRELRLDSLQLERALSRAALPPALRSLCVHGASLLPQWRTAAHLSTLALHFEFQYKTSGKSGPCCRIFDLQHDADQEALVALLPQLTELHLDTNSLGNAGALRLIATLHECRYLQVLSLIQQGVTDVSAIAFATAERPSTLRTLRLGRNHVTCVGATALCHVIPHLDVLDLSRNRIRYDGAKAISNVLPLTTHMRTLDVQMNPLSEAGVLVLVAALGRETALRAGVLDLSATVSRAYVPPCRAAIKSLPCPHYVVFRC</sequence>
<evidence type="ECO:0000313" key="4">
    <source>
        <dbReference type="EMBL" id="EQC27378.1"/>
    </source>
</evidence>
<dbReference type="Proteomes" id="UP000030762">
    <property type="component" value="Unassembled WGS sequence"/>
</dbReference>
<dbReference type="VEuPathDB" id="FungiDB:SDRG_14820"/>
<dbReference type="AlphaFoldDB" id="T0R5P3"/>
<proteinExistence type="predicted"/>
<dbReference type="Pfam" id="PF13516">
    <property type="entry name" value="LRR_6"/>
    <property type="match status" value="2"/>
</dbReference>
<dbReference type="SMART" id="SM00368">
    <property type="entry name" value="LRR_RI"/>
    <property type="match status" value="4"/>
</dbReference>
<dbReference type="GO" id="GO:0005096">
    <property type="term" value="F:GTPase activator activity"/>
    <property type="evidence" value="ECO:0007669"/>
    <property type="project" value="UniProtKB-KW"/>
</dbReference>
<dbReference type="PANTHER" id="PTHR24113:SF12">
    <property type="entry name" value="RAN GTPASE-ACTIVATING PROTEIN 1"/>
    <property type="match status" value="1"/>
</dbReference>
<organism evidence="4 5">
    <name type="scientific">Saprolegnia diclina (strain VS20)</name>
    <dbReference type="NCBI Taxonomy" id="1156394"/>
    <lineage>
        <taxon>Eukaryota</taxon>
        <taxon>Sar</taxon>
        <taxon>Stramenopiles</taxon>
        <taxon>Oomycota</taxon>
        <taxon>Saprolegniomycetes</taxon>
        <taxon>Saprolegniales</taxon>
        <taxon>Saprolegniaceae</taxon>
        <taxon>Saprolegnia</taxon>
    </lineage>
</organism>
<dbReference type="GO" id="GO:0048471">
    <property type="term" value="C:perinuclear region of cytoplasm"/>
    <property type="evidence" value="ECO:0007669"/>
    <property type="project" value="TreeGrafter"/>
</dbReference>